<gene>
    <name evidence="2" type="ORF">CLPU_50c00030</name>
</gene>
<feature type="domain" description="Guanylate kinase-like" evidence="1">
    <location>
        <begin position="2"/>
        <end position="178"/>
    </location>
</feature>
<organism evidence="2 3">
    <name type="scientific">Gottschalkia purinilytica</name>
    <name type="common">Clostridium purinilyticum</name>
    <dbReference type="NCBI Taxonomy" id="1503"/>
    <lineage>
        <taxon>Bacteria</taxon>
        <taxon>Bacillati</taxon>
        <taxon>Bacillota</taxon>
        <taxon>Tissierellia</taxon>
        <taxon>Tissierellales</taxon>
        <taxon>Gottschalkiaceae</taxon>
        <taxon>Gottschalkia</taxon>
    </lineage>
</organism>
<evidence type="ECO:0000259" key="1">
    <source>
        <dbReference type="PROSITE" id="PS50052"/>
    </source>
</evidence>
<dbReference type="STRING" id="1503.CLPU_50c00030"/>
<accession>A0A0L0W634</accession>
<proteinExistence type="predicted"/>
<dbReference type="RefSeq" id="WP_050379127.1">
    <property type="nucleotide sequence ID" value="NZ_LGSS01000050.1"/>
</dbReference>
<dbReference type="Gene3D" id="3.40.50.300">
    <property type="entry name" value="P-loop containing nucleotide triphosphate hydrolases"/>
    <property type="match status" value="1"/>
</dbReference>
<dbReference type="Pfam" id="PF00625">
    <property type="entry name" value="Guanylate_kin"/>
    <property type="match status" value="1"/>
</dbReference>
<evidence type="ECO:0000313" key="2">
    <source>
        <dbReference type="EMBL" id="KNF06952.1"/>
    </source>
</evidence>
<sequence>MDKIICLVGPSGSGKTTIAKELETLGYNIIHSYTTREPREENEWGHIFMSDDSWFCRDKENSIAEKELYDHAYWATKEQYKNKGTSIYVVCPDGAKQVRKNVKDAEIVTIFLHCDMNKRVTRLIERAGGNIFNHFDEVEALERINKDKEVFKLVKTDYVIDGNREVEEVLEDVVSVIKN</sequence>
<dbReference type="EMBL" id="LGSS01000050">
    <property type="protein sequence ID" value="KNF06952.1"/>
    <property type="molecule type" value="Genomic_DNA"/>
</dbReference>
<dbReference type="InterPro" id="IPR027417">
    <property type="entry name" value="P-loop_NTPase"/>
</dbReference>
<keyword evidence="2" id="KW-0808">Transferase</keyword>
<keyword evidence="2" id="KW-0418">Kinase</keyword>
<comment type="caution">
    <text evidence="2">The sequence shown here is derived from an EMBL/GenBank/DDBJ whole genome shotgun (WGS) entry which is preliminary data.</text>
</comment>
<dbReference type="GO" id="GO:0016301">
    <property type="term" value="F:kinase activity"/>
    <property type="evidence" value="ECO:0007669"/>
    <property type="project" value="UniProtKB-KW"/>
</dbReference>
<reference evidence="3" key="1">
    <citation type="submission" date="2015-07" db="EMBL/GenBank/DDBJ databases">
        <title>Draft genome sequence of the purine-degrading Gottschalkia purinilyticum DSM 1384 (formerly Clostridium purinilyticum).</title>
        <authorList>
            <person name="Poehlein A."/>
            <person name="Schiel-Bengelsdorf B."/>
            <person name="Bengelsdorf F.R."/>
            <person name="Daniel R."/>
            <person name="Duerre P."/>
        </authorList>
    </citation>
    <scope>NUCLEOTIDE SEQUENCE [LARGE SCALE GENOMIC DNA]</scope>
    <source>
        <strain evidence="3">DSM 1384</strain>
    </source>
</reference>
<dbReference type="PROSITE" id="PS50052">
    <property type="entry name" value="GUANYLATE_KINASE_2"/>
    <property type="match status" value="1"/>
</dbReference>
<dbReference type="OrthoDB" id="1033810at2"/>
<dbReference type="InterPro" id="IPR008145">
    <property type="entry name" value="GK/Ca_channel_bsu"/>
</dbReference>
<dbReference type="AlphaFoldDB" id="A0A0L0W634"/>
<dbReference type="Proteomes" id="UP000037267">
    <property type="component" value="Unassembled WGS sequence"/>
</dbReference>
<dbReference type="SUPFAM" id="SSF52540">
    <property type="entry name" value="P-loop containing nucleoside triphosphate hydrolases"/>
    <property type="match status" value="1"/>
</dbReference>
<evidence type="ECO:0000313" key="3">
    <source>
        <dbReference type="Proteomes" id="UP000037267"/>
    </source>
</evidence>
<dbReference type="InterPro" id="IPR008144">
    <property type="entry name" value="Guanylate_kin-like_dom"/>
</dbReference>
<name>A0A0L0W634_GOTPU</name>
<protein>
    <submittedName>
        <fullName evidence="2">Guanylate kinase</fullName>
    </submittedName>
</protein>
<keyword evidence="3" id="KW-1185">Reference proteome</keyword>